<dbReference type="InterPro" id="IPR041633">
    <property type="entry name" value="Polbeta"/>
</dbReference>
<dbReference type="RefSeq" id="WP_243479447.1">
    <property type="nucleotide sequence ID" value="NZ_CP063982.1"/>
</dbReference>
<organism evidence="2 3">
    <name type="scientific">Orrella daihaiensis</name>
    <dbReference type="NCBI Taxonomy" id="2782176"/>
    <lineage>
        <taxon>Bacteria</taxon>
        <taxon>Pseudomonadati</taxon>
        <taxon>Pseudomonadota</taxon>
        <taxon>Betaproteobacteria</taxon>
        <taxon>Burkholderiales</taxon>
        <taxon>Alcaligenaceae</taxon>
        <taxon>Orrella</taxon>
    </lineage>
</organism>
<dbReference type="InterPro" id="IPR036390">
    <property type="entry name" value="WH_DNA-bd_sf"/>
</dbReference>
<reference evidence="2 3" key="1">
    <citation type="submission" date="2020-11" db="EMBL/GenBank/DDBJ databases">
        <title>Algicoccus daihaiensis sp.nov., isolated from Daihai Lake in Inner Mongolia.</title>
        <authorList>
            <person name="Kai J."/>
        </authorList>
    </citation>
    <scope>NUCLEOTIDE SEQUENCE [LARGE SCALE GENOMIC DNA]</scope>
    <source>
        <strain evidence="3">f23</strain>
    </source>
</reference>
<dbReference type="InterPro" id="IPR043519">
    <property type="entry name" value="NT_sf"/>
</dbReference>
<dbReference type="EMBL" id="CP063982">
    <property type="protein sequence ID" value="UOD51019.1"/>
    <property type="molecule type" value="Genomic_DNA"/>
</dbReference>
<keyword evidence="3" id="KW-1185">Reference proteome</keyword>
<evidence type="ECO:0000313" key="3">
    <source>
        <dbReference type="Proteomes" id="UP000831607"/>
    </source>
</evidence>
<dbReference type="Proteomes" id="UP000831607">
    <property type="component" value="Chromosome"/>
</dbReference>
<evidence type="ECO:0000313" key="2">
    <source>
        <dbReference type="EMBL" id="UOD51019.1"/>
    </source>
</evidence>
<name>A0ABY4ASK3_9BURK</name>
<dbReference type="Gene3D" id="3.30.460.10">
    <property type="entry name" value="Beta Polymerase, domain 2"/>
    <property type="match status" value="1"/>
</dbReference>
<dbReference type="CDD" id="cd05403">
    <property type="entry name" value="NT_KNTase_like"/>
    <property type="match status" value="1"/>
</dbReference>
<dbReference type="Pfam" id="PF18765">
    <property type="entry name" value="Polbeta"/>
    <property type="match status" value="1"/>
</dbReference>
<protein>
    <submittedName>
        <fullName evidence="2">Nucleotidyltransferase domain-containing protein</fullName>
    </submittedName>
</protein>
<accession>A0ABY4ASK3</accession>
<dbReference type="SUPFAM" id="SSF46785">
    <property type="entry name" value="Winged helix' DNA-binding domain"/>
    <property type="match status" value="1"/>
</dbReference>
<gene>
    <name evidence="2" type="ORF">DHf2319_03680</name>
</gene>
<proteinExistence type="predicted"/>
<dbReference type="SUPFAM" id="SSF81301">
    <property type="entry name" value="Nucleotidyltransferase"/>
    <property type="match status" value="1"/>
</dbReference>
<feature type="domain" description="Polymerase beta nucleotidyltransferase" evidence="1">
    <location>
        <begin position="102"/>
        <end position="153"/>
    </location>
</feature>
<evidence type="ECO:0000259" key="1">
    <source>
        <dbReference type="Pfam" id="PF18765"/>
    </source>
</evidence>
<sequence>MSLKDSLFTDSQAKVYAWIFGQPDRSYHLSELTRLTGLASASLQREVNRMARAGLVTSEMVGNQRRISANRLSPVFEELYQLTRKSMGAEPLLREALRPLSDKISLALIYGSVAKGSDTSASDIDLLIVSDTVGLGDILEHCHNAETQLGRKVNPNCYTLAEFNNRRQESDSFVERVLTQPVIVLFGELHANYSTREP</sequence>